<reference evidence="2" key="1">
    <citation type="journal article" date="2024" name="Proc. Natl. Acad. Sci. U.S.A.">
        <title>Extraordinary preservation of gene collinearity over three hundred million years revealed in homosporous lycophytes.</title>
        <authorList>
            <person name="Li C."/>
            <person name="Wickell D."/>
            <person name="Kuo L.Y."/>
            <person name="Chen X."/>
            <person name="Nie B."/>
            <person name="Liao X."/>
            <person name="Peng D."/>
            <person name="Ji J."/>
            <person name="Jenkins J."/>
            <person name="Williams M."/>
            <person name="Shu S."/>
            <person name="Plott C."/>
            <person name="Barry K."/>
            <person name="Rajasekar S."/>
            <person name="Grimwood J."/>
            <person name="Han X."/>
            <person name="Sun S."/>
            <person name="Hou Z."/>
            <person name="He W."/>
            <person name="Dai G."/>
            <person name="Sun C."/>
            <person name="Schmutz J."/>
            <person name="Leebens-Mack J.H."/>
            <person name="Li F.W."/>
            <person name="Wang L."/>
        </authorList>
    </citation>
    <scope>NUCLEOTIDE SEQUENCE [LARGE SCALE GENOMIC DNA]</scope>
    <source>
        <strain evidence="2">cv. PW_Plant_1</strain>
    </source>
</reference>
<protein>
    <submittedName>
        <fullName evidence="1">Uncharacterized protein</fullName>
    </submittedName>
</protein>
<name>A0ACC2ES12_DIPCM</name>
<evidence type="ECO:0000313" key="1">
    <source>
        <dbReference type="EMBL" id="KAJ7569222.1"/>
    </source>
</evidence>
<evidence type="ECO:0000313" key="2">
    <source>
        <dbReference type="Proteomes" id="UP001162992"/>
    </source>
</evidence>
<keyword evidence="2" id="KW-1185">Reference proteome</keyword>
<dbReference type="EMBL" id="CM055092">
    <property type="protein sequence ID" value="KAJ7569222.1"/>
    <property type="molecule type" value="Genomic_DNA"/>
</dbReference>
<sequence length="775" mass="86584">MEERVEKRVYPASASEYKLLEEIGEGSSAKVYRALCLMFNEVVAVKSLDLDKCNSNLDEIRREAQLMSLMNHPNVVKAHCSFVNDCNLWVVMPYMGGGSCLHIMKAAFSDGFEEPIIATLLKETLKALEYIHREGHIHRDVKAGNILVDVNGAVKLGDFGVSACMFESGDRQRSRNTFVGTPCWMAPEVMEHLHGYNFKADIWSFGITALELAHGHAPFSKYPPMKVLLMTLQNAPPGLNYERDKRFSKSFKEMIAMCLVKDPSKRPTAEKLLKHSFFRGARSSDYLVRHILENLSPLWERVKALKDTDAARLAEKQMPFGEQEERSQNEYKRGVSSWNFDVVDLKVQAALIQDDDETHGEKEEAMSKQVQGRGENQLDASRPQPAVNNGADVLQQSDCKVETNADVHSADILMPSKLSDSAKHMSTPAPVGKKEPLHIGRFDVFEDDILDSPGSNDSIKPRDDDHEPIANNGDHQEKDETFLDESSEGDSHFMDRQQVDDHQEWEEQSGSDTGPSIESVAASYKDHEDERDRDKDHQQAFQTNDDLLRGNSHHRDRSPSGPLTSAGVLSDRRHANGVAGIPRPTGSRDGSEEKLKGGVFQKKGRFHVTSEDVELMEDGPPISTTRRSGSAQAIAQISSSQPIFMANGATTVSVAAIMPHLQGLLQVATIQQDTIMNLINNVNPGEASIAQRLNHLGSRCSSRSSIGISDFLADIQSDRERELMQQVAELQCRNTALSDELQSLKLRNVQLERQLNAIYNKEEEERIRREEAADK</sequence>
<comment type="caution">
    <text evidence="1">The sequence shown here is derived from an EMBL/GenBank/DDBJ whole genome shotgun (WGS) entry which is preliminary data.</text>
</comment>
<organism evidence="1 2">
    <name type="scientific">Diphasiastrum complanatum</name>
    <name type="common">Issler's clubmoss</name>
    <name type="synonym">Lycopodium complanatum</name>
    <dbReference type="NCBI Taxonomy" id="34168"/>
    <lineage>
        <taxon>Eukaryota</taxon>
        <taxon>Viridiplantae</taxon>
        <taxon>Streptophyta</taxon>
        <taxon>Embryophyta</taxon>
        <taxon>Tracheophyta</taxon>
        <taxon>Lycopodiopsida</taxon>
        <taxon>Lycopodiales</taxon>
        <taxon>Lycopodiaceae</taxon>
        <taxon>Lycopodioideae</taxon>
        <taxon>Diphasiastrum</taxon>
    </lineage>
</organism>
<proteinExistence type="predicted"/>
<dbReference type="Proteomes" id="UP001162992">
    <property type="component" value="Chromosome 1"/>
</dbReference>
<accession>A0ACC2ES12</accession>
<gene>
    <name evidence="1" type="ORF">O6H91_01G067600</name>
</gene>